<comment type="subcellular location">
    <subcellularLocation>
        <location evidence="1">Cell membrane</location>
        <topology evidence="1">Multi-pass membrane protein</topology>
    </subcellularLocation>
</comment>
<dbReference type="EMBL" id="JBHUHQ010000009">
    <property type="protein sequence ID" value="MFD2043562.1"/>
    <property type="molecule type" value="Genomic_DNA"/>
</dbReference>
<organism evidence="9 10">
    <name type="scientific">Ornithinibacillus salinisoli</name>
    <dbReference type="NCBI Taxonomy" id="1848459"/>
    <lineage>
        <taxon>Bacteria</taxon>
        <taxon>Bacillati</taxon>
        <taxon>Bacillota</taxon>
        <taxon>Bacilli</taxon>
        <taxon>Bacillales</taxon>
        <taxon>Bacillaceae</taxon>
        <taxon>Ornithinibacillus</taxon>
    </lineage>
</organism>
<dbReference type="RefSeq" id="WP_377555288.1">
    <property type="nucleotide sequence ID" value="NZ_JBHUHQ010000009.1"/>
</dbReference>
<proteinExistence type="inferred from homology"/>
<dbReference type="PANTHER" id="PTHR36838">
    <property type="entry name" value="AUXIN EFFLUX CARRIER FAMILY PROTEIN"/>
    <property type="match status" value="1"/>
</dbReference>
<keyword evidence="3" id="KW-0813">Transport</keyword>
<feature type="transmembrane region" description="Helical" evidence="8">
    <location>
        <begin position="121"/>
        <end position="143"/>
    </location>
</feature>
<comment type="caution">
    <text evidence="9">The sequence shown here is derived from an EMBL/GenBank/DDBJ whole genome shotgun (WGS) entry which is preliminary data.</text>
</comment>
<accession>A0ABW4VV66</accession>
<feature type="transmembrane region" description="Helical" evidence="8">
    <location>
        <begin position="209"/>
        <end position="229"/>
    </location>
</feature>
<keyword evidence="10" id="KW-1185">Reference proteome</keyword>
<evidence type="ECO:0000256" key="2">
    <source>
        <dbReference type="ARBA" id="ARBA00010145"/>
    </source>
</evidence>
<evidence type="ECO:0000256" key="5">
    <source>
        <dbReference type="ARBA" id="ARBA00022692"/>
    </source>
</evidence>
<evidence type="ECO:0000256" key="3">
    <source>
        <dbReference type="ARBA" id="ARBA00022448"/>
    </source>
</evidence>
<feature type="transmembrane region" description="Helical" evidence="8">
    <location>
        <begin position="155"/>
        <end position="173"/>
    </location>
</feature>
<dbReference type="PANTHER" id="PTHR36838:SF1">
    <property type="entry name" value="SLR1864 PROTEIN"/>
    <property type="match status" value="1"/>
</dbReference>
<feature type="transmembrane region" description="Helical" evidence="8">
    <location>
        <begin position="179"/>
        <end position="197"/>
    </location>
</feature>
<dbReference type="Gene3D" id="1.20.1530.20">
    <property type="match status" value="1"/>
</dbReference>
<keyword evidence="6 8" id="KW-1133">Transmembrane helix</keyword>
<protein>
    <submittedName>
        <fullName evidence="9">AEC family transporter</fullName>
    </submittedName>
</protein>
<keyword evidence="7 8" id="KW-0472">Membrane</keyword>
<sequence>MYIYFDCYSCESILKYQKKKKHAMLLAGVFMNGGNYGLPVVLFAIGDDGFVYAMMIMVIMSVYMNTIGLYIAASGADENVSKKEAFIKTIKIPIIPAIVLGAMTRMLDIGLPVSIENTVSFLADAAIPLIMIVLGIQLSTIAFRSISFKSVSSLVFLRLFVSPLLAIGIIYLMGLNGTLLASVVIIIAAMPTAANTTMFSVKYNVEPDLVSSTTLISTLLSLITLPIWFQFI</sequence>
<evidence type="ECO:0000313" key="9">
    <source>
        <dbReference type="EMBL" id="MFD2043562.1"/>
    </source>
</evidence>
<evidence type="ECO:0000256" key="1">
    <source>
        <dbReference type="ARBA" id="ARBA00004651"/>
    </source>
</evidence>
<dbReference type="Proteomes" id="UP001597383">
    <property type="component" value="Unassembled WGS sequence"/>
</dbReference>
<evidence type="ECO:0000256" key="6">
    <source>
        <dbReference type="ARBA" id="ARBA00022989"/>
    </source>
</evidence>
<gene>
    <name evidence="9" type="ORF">ACFSJF_04640</name>
</gene>
<reference evidence="10" key="1">
    <citation type="journal article" date="2019" name="Int. J. Syst. Evol. Microbiol.">
        <title>The Global Catalogue of Microorganisms (GCM) 10K type strain sequencing project: providing services to taxonomists for standard genome sequencing and annotation.</title>
        <authorList>
            <consortium name="The Broad Institute Genomics Platform"/>
            <consortium name="The Broad Institute Genome Sequencing Center for Infectious Disease"/>
            <person name="Wu L."/>
            <person name="Ma J."/>
        </authorList>
    </citation>
    <scope>NUCLEOTIDE SEQUENCE [LARGE SCALE GENOMIC DNA]</scope>
    <source>
        <strain evidence="10">R28</strain>
    </source>
</reference>
<feature type="transmembrane region" description="Helical" evidence="8">
    <location>
        <begin position="94"/>
        <end position="115"/>
    </location>
</feature>
<dbReference type="InterPro" id="IPR038770">
    <property type="entry name" value="Na+/solute_symporter_sf"/>
</dbReference>
<keyword evidence="5 8" id="KW-0812">Transmembrane</keyword>
<feature type="transmembrane region" description="Helical" evidence="8">
    <location>
        <begin position="51"/>
        <end position="73"/>
    </location>
</feature>
<evidence type="ECO:0000256" key="4">
    <source>
        <dbReference type="ARBA" id="ARBA00022475"/>
    </source>
</evidence>
<keyword evidence="4" id="KW-1003">Cell membrane</keyword>
<evidence type="ECO:0000313" key="10">
    <source>
        <dbReference type="Proteomes" id="UP001597383"/>
    </source>
</evidence>
<comment type="similarity">
    <text evidence="2">Belongs to the auxin efflux carrier (TC 2.A.69) family.</text>
</comment>
<dbReference type="Pfam" id="PF03547">
    <property type="entry name" value="Mem_trans"/>
    <property type="match status" value="1"/>
</dbReference>
<evidence type="ECO:0000256" key="7">
    <source>
        <dbReference type="ARBA" id="ARBA00023136"/>
    </source>
</evidence>
<name>A0ABW4VV66_9BACI</name>
<dbReference type="InterPro" id="IPR004776">
    <property type="entry name" value="Mem_transp_PIN-like"/>
</dbReference>
<evidence type="ECO:0000256" key="8">
    <source>
        <dbReference type="SAM" id="Phobius"/>
    </source>
</evidence>
<feature type="transmembrane region" description="Helical" evidence="8">
    <location>
        <begin position="23"/>
        <end position="45"/>
    </location>
</feature>